<feature type="compositionally biased region" description="Basic and acidic residues" evidence="1">
    <location>
        <begin position="446"/>
        <end position="455"/>
    </location>
</feature>
<feature type="compositionally biased region" description="Low complexity" evidence="1">
    <location>
        <begin position="656"/>
        <end position="667"/>
    </location>
</feature>
<dbReference type="Proteomes" id="UP000000305">
    <property type="component" value="Unassembled WGS sequence"/>
</dbReference>
<feature type="compositionally biased region" description="Polar residues" evidence="1">
    <location>
        <begin position="118"/>
        <end position="144"/>
    </location>
</feature>
<feature type="compositionally biased region" description="Polar residues" evidence="1">
    <location>
        <begin position="314"/>
        <end position="325"/>
    </location>
</feature>
<feature type="compositionally biased region" description="Basic and acidic residues" evidence="1">
    <location>
        <begin position="726"/>
        <end position="761"/>
    </location>
</feature>
<feature type="compositionally biased region" description="Polar residues" evidence="1">
    <location>
        <begin position="462"/>
        <end position="472"/>
    </location>
</feature>
<dbReference type="KEGG" id="dpx:DAPPUDRAFT_233915"/>
<feature type="compositionally biased region" description="Polar residues" evidence="1">
    <location>
        <begin position="382"/>
        <end position="396"/>
    </location>
</feature>
<gene>
    <name evidence="2" type="ORF">DAPPUDRAFT_233915</name>
</gene>
<feature type="compositionally biased region" description="Polar residues" evidence="1">
    <location>
        <begin position="486"/>
        <end position="512"/>
    </location>
</feature>
<accession>E9FW39</accession>
<feature type="compositionally biased region" description="Low complexity" evidence="1">
    <location>
        <begin position="585"/>
        <end position="596"/>
    </location>
</feature>
<dbReference type="InParanoid" id="E9FW39"/>
<reference evidence="2 3" key="1">
    <citation type="journal article" date="2011" name="Science">
        <title>The ecoresponsive genome of Daphnia pulex.</title>
        <authorList>
            <person name="Colbourne J.K."/>
            <person name="Pfrender M.E."/>
            <person name="Gilbert D."/>
            <person name="Thomas W.K."/>
            <person name="Tucker A."/>
            <person name="Oakley T.H."/>
            <person name="Tokishita S."/>
            <person name="Aerts A."/>
            <person name="Arnold G.J."/>
            <person name="Basu M.K."/>
            <person name="Bauer D.J."/>
            <person name="Caceres C.E."/>
            <person name="Carmel L."/>
            <person name="Casola C."/>
            <person name="Choi J.H."/>
            <person name="Detter J.C."/>
            <person name="Dong Q."/>
            <person name="Dusheyko S."/>
            <person name="Eads B.D."/>
            <person name="Frohlich T."/>
            <person name="Geiler-Samerotte K.A."/>
            <person name="Gerlach D."/>
            <person name="Hatcher P."/>
            <person name="Jogdeo S."/>
            <person name="Krijgsveld J."/>
            <person name="Kriventseva E.V."/>
            <person name="Kultz D."/>
            <person name="Laforsch C."/>
            <person name="Lindquist E."/>
            <person name="Lopez J."/>
            <person name="Manak J.R."/>
            <person name="Muller J."/>
            <person name="Pangilinan J."/>
            <person name="Patwardhan R.P."/>
            <person name="Pitluck S."/>
            <person name="Pritham E.J."/>
            <person name="Rechtsteiner A."/>
            <person name="Rho M."/>
            <person name="Rogozin I.B."/>
            <person name="Sakarya O."/>
            <person name="Salamov A."/>
            <person name="Schaack S."/>
            <person name="Shapiro H."/>
            <person name="Shiga Y."/>
            <person name="Skalitzky C."/>
            <person name="Smith Z."/>
            <person name="Souvorov A."/>
            <person name="Sung W."/>
            <person name="Tang Z."/>
            <person name="Tsuchiya D."/>
            <person name="Tu H."/>
            <person name="Vos H."/>
            <person name="Wang M."/>
            <person name="Wolf Y.I."/>
            <person name="Yamagata H."/>
            <person name="Yamada T."/>
            <person name="Ye Y."/>
            <person name="Shaw J.R."/>
            <person name="Andrews J."/>
            <person name="Crease T.J."/>
            <person name="Tang H."/>
            <person name="Lucas S.M."/>
            <person name="Robertson H.M."/>
            <person name="Bork P."/>
            <person name="Koonin E.V."/>
            <person name="Zdobnov E.M."/>
            <person name="Grigoriev I.V."/>
            <person name="Lynch M."/>
            <person name="Boore J.L."/>
        </authorList>
    </citation>
    <scope>NUCLEOTIDE SEQUENCE [LARGE SCALE GENOMIC DNA]</scope>
</reference>
<feature type="compositionally biased region" description="Low complexity" evidence="1">
    <location>
        <begin position="614"/>
        <end position="623"/>
    </location>
</feature>
<dbReference type="OrthoDB" id="8918678at2759"/>
<evidence type="ECO:0000313" key="3">
    <source>
        <dbReference type="Proteomes" id="UP000000305"/>
    </source>
</evidence>
<sequence length="761" mass="81288">MNPPRPNRQDPAIYQPSRNPPPAKPSAPGNVMMYNPNQYSQGFPPANGSWEPPRQQPPLQQQPQQQQQAPPPPTQESWDWDENVNNFQSYPEPNQTAAKLQNVPPANPPNLYSVPDYSLTQPVPSYQPEHTVNNNQYDTQAPSRNQNWGWNEGEDWGWGNEYQQQNIQQPQTSQPPLPVSQVENQQSTNYQSMPPPSVNSGLETGFSTLSLSNQAREEPLQGQEQPQHPPWAQQQLPVPTQSEESNWSRVPTWGSALDHEQSPYEPGPESSYPRELGERNTFADGASFTDPSQSLPPPPASLGNDQVYAPPASVQPNIPSEQQSMYGGGRSMHPPPSTLNLGTELTRVSPTPLIGSSMDQIEPSTDATAVEPATLPSLTAHRINSGSSYGSNTEGFNSGPVGMTYNGSEFPGAPHVGGVPIPTSDLSIGNRLPGSGSRSQSGTPSMERESERPDAEGGYENDQPTPLFSQPASIPYAAMAERKMTQESPAGSRPSSRQAGSTPSSETASANPSPYHLPGDGNAFARPKPVSGPGSFYPVATTSHVAAAPPPSSAAPTVARGSQEAVGSEFGPPVSAVPLSRAENLTTSSSMLPPSSQRMIPGSGSQPPLLSMVPTPQQQQSQPQPQPRPAGTVTPVSEQRIVTGFAKNDPVPAPPVVQAAPLLAAAPQGPPPPMQQVEEVRTQQSVSRSPPPPHRSETIGSENPRANLNSGAAPTGGTTGGNGTADRSDDRISSDRDRDREIKPHDRGSRVERDRGNPITQ</sequence>
<feature type="compositionally biased region" description="Polar residues" evidence="1">
    <location>
        <begin position="222"/>
        <end position="249"/>
    </location>
</feature>
<evidence type="ECO:0000256" key="1">
    <source>
        <dbReference type="SAM" id="MobiDB-lite"/>
    </source>
</evidence>
<dbReference type="HOGENOM" id="CLU_366489_0_0_1"/>
<protein>
    <submittedName>
        <fullName evidence="2">Uncharacterized protein</fullName>
    </submittedName>
</protein>
<feature type="compositionally biased region" description="Polar residues" evidence="1">
    <location>
        <begin position="83"/>
        <end position="99"/>
    </location>
</feature>
<feature type="compositionally biased region" description="Polar residues" evidence="1">
    <location>
        <begin position="357"/>
        <end position="367"/>
    </location>
</feature>
<proteinExistence type="predicted"/>
<dbReference type="OMA" id="PRDHENP"/>
<feature type="compositionally biased region" description="Low complexity" evidence="1">
    <location>
        <begin position="57"/>
        <end position="68"/>
    </location>
</feature>
<feature type="compositionally biased region" description="Polar residues" evidence="1">
    <location>
        <begin position="698"/>
        <end position="710"/>
    </location>
</feature>
<feature type="compositionally biased region" description="Low complexity" evidence="1">
    <location>
        <begin position="263"/>
        <end position="274"/>
    </location>
</feature>
<evidence type="ECO:0000313" key="2">
    <source>
        <dbReference type="EMBL" id="EFX88653.1"/>
    </source>
</evidence>
<feature type="compositionally biased region" description="Polar residues" evidence="1">
    <location>
        <begin position="181"/>
        <end position="214"/>
    </location>
</feature>
<feature type="compositionally biased region" description="Polar residues" evidence="1">
    <location>
        <begin position="338"/>
        <end position="349"/>
    </location>
</feature>
<feature type="compositionally biased region" description="Low complexity" evidence="1">
    <location>
        <begin position="538"/>
        <end position="547"/>
    </location>
</feature>
<keyword evidence="3" id="KW-1185">Reference proteome</keyword>
<feature type="region of interest" description="Disordered" evidence="1">
    <location>
        <begin position="1"/>
        <end position="761"/>
    </location>
</feature>
<dbReference type="AlphaFoldDB" id="E9FW39"/>
<organism evidence="2 3">
    <name type="scientific">Daphnia pulex</name>
    <name type="common">Water flea</name>
    <dbReference type="NCBI Taxonomy" id="6669"/>
    <lineage>
        <taxon>Eukaryota</taxon>
        <taxon>Metazoa</taxon>
        <taxon>Ecdysozoa</taxon>
        <taxon>Arthropoda</taxon>
        <taxon>Crustacea</taxon>
        <taxon>Branchiopoda</taxon>
        <taxon>Diplostraca</taxon>
        <taxon>Cladocera</taxon>
        <taxon>Anomopoda</taxon>
        <taxon>Daphniidae</taxon>
        <taxon>Daphnia</taxon>
    </lineage>
</organism>
<dbReference type="EMBL" id="GL732525">
    <property type="protein sequence ID" value="EFX88653.1"/>
    <property type="molecule type" value="Genomic_DNA"/>
</dbReference>
<name>E9FW39_DAPPU</name>
<feature type="compositionally biased region" description="Low complexity" evidence="1">
    <location>
        <begin position="145"/>
        <end position="172"/>
    </location>
</feature>